<evidence type="ECO:0000256" key="2">
    <source>
        <dbReference type="ARBA" id="ARBA00022790"/>
    </source>
</evidence>
<evidence type="ECO:0000256" key="3">
    <source>
        <dbReference type="SAM" id="MobiDB-lite"/>
    </source>
</evidence>
<dbReference type="GO" id="GO:0008180">
    <property type="term" value="C:COP9 signalosome"/>
    <property type="evidence" value="ECO:0007669"/>
    <property type="project" value="UniProtKB-KW"/>
</dbReference>
<sequence length="177" mass="19733">MTSTSSTSQHEILVSLASKNRIVPYDLLMTSLGIGNERELEDFIIQAIYQGIIKGKLNPVKQCLEVIDWGAFCVENLDMDFMTQTLEEWSNRCGEFVNLLTGQVDGANKFVAECNANEKRITDEVETIKKVLASADDSTVQRKLWSGIEGTKSILKPETKRFKSGGPKLRRGGKTDN</sequence>
<feature type="domain" description="PCI" evidence="4">
    <location>
        <begin position="1"/>
        <end position="71"/>
    </location>
</feature>
<dbReference type="AlphaFoldDB" id="A0A1I8BQP7"/>
<protein>
    <submittedName>
        <fullName evidence="6">PCI domain-containing protein</fullName>
    </submittedName>
</protein>
<evidence type="ECO:0000256" key="1">
    <source>
        <dbReference type="ARBA" id="ARBA00008482"/>
    </source>
</evidence>
<dbReference type="Proteomes" id="UP000095281">
    <property type="component" value="Unplaced"/>
</dbReference>
<evidence type="ECO:0000259" key="4">
    <source>
        <dbReference type="PROSITE" id="PS50250"/>
    </source>
</evidence>
<evidence type="ECO:0000313" key="5">
    <source>
        <dbReference type="Proteomes" id="UP000095281"/>
    </source>
</evidence>
<dbReference type="PROSITE" id="PS50250">
    <property type="entry name" value="PCI"/>
    <property type="match status" value="1"/>
</dbReference>
<proteinExistence type="inferred from homology"/>
<dbReference type="PANTHER" id="PTHR15350">
    <property type="entry name" value="COP9 SIGNALOSOME COMPLEX SUBUNIT 7/DENDRITIC CELL PROTEIN GA17"/>
    <property type="match status" value="1"/>
</dbReference>
<feature type="region of interest" description="Disordered" evidence="3">
    <location>
        <begin position="156"/>
        <end position="177"/>
    </location>
</feature>
<dbReference type="OMA" id="ECNANEK"/>
<keyword evidence="5" id="KW-1185">Reference proteome</keyword>
<keyword evidence="2" id="KW-0736">Signalosome</keyword>
<dbReference type="WBParaSite" id="MhA1_Contig437.frz3.gene23">
    <property type="protein sequence ID" value="MhA1_Contig437.frz3.gene23"/>
    <property type="gene ID" value="MhA1_Contig437.frz3.gene23"/>
</dbReference>
<reference evidence="6" key="1">
    <citation type="submission" date="2016-11" db="UniProtKB">
        <authorList>
            <consortium name="WormBaseParasite"/>
        </authorList>
    </citation>
    <scope>IDENTIFICATION</scope>
</reference>
<evidence type="ECO:0000313" key="6">
    <source>
        <dbReference type="WBParaSite" id="MhA1_Contig437.frz3.gene23"/>
    </source>
</evidence>
<dbReference type="InterPro" id="IPR000717">
    <property type="entry name" value="PCI_dom"/>
</dbReference>
<accession>A0A1I8BQP7</accession>
<dbReference type="PANTHER" id="PTHR15350:SF5">
    <property type="entry name" value="COP9 SIGNALOSOME COMPLEX SUBUNIT 7"/>
    <property type="match status" value="1"/>
</dbReference>
<comment type="similarity">
    <text evidence="1">Belongs to the CSN7/EIF3M family. CSN7 subfamily.</text>
</comment>
<dbReference type="InterPro" id="IPR045237">
    <property type="entry name" value="COPS7/eIF3m"/>
</dbReference>
<feature type="compositionally biased region" description="Basic residues" evidence="3">
    <location>
        <begin position="168"/>
        <end position="177"/>
    </location>
</feature>
<name>A0A1I8BQP7_MELHA</name>
<organism evidence="5 6">
    <name type="scientific">Meloidogyne hapla</name>
    <name type="common">Root-knot nematode worm</name>
    <dbReference type="NCBI Taxonomy" id="6305"/>
    <lineage>
        <taxon>Eukaryota</taxon>
        <taxon>Metazoa</taxon>
        <taxon>Ecdysozoa</taxon>
        <taxon>Nematoda</taxon>
        <taxon>Chromadorea</taxon>
        <taxon>Rhabditida</taxon>
        <taxon>Tylenchina</taxon>
        <taxon>Tylenchomorpha</taxon>
        <taxon>Tylenchoidea</taxon>
        <taxon>Meloidogynidae</taxon>
        <taxon>Meloidogyninae</taxon>
        <taxon>Meloidogyne</taxon>
    </lineage>
</organism>
<dbReference type="Pfam" id="PF01399">
    <property type="entry name" value="PCI"/>
    <property type="match status" value="1"/>
</dbReference>